<protein>
    <submittedName>
        <fullName evidence="7">Unannotated protein</fullName>
    </submittedName>
</protein>
<dbReference type="SUPFAM" id="SSF52743">
    <property type="entry name" value="Subtilisin-like"/>
    <property type="match status" value="1"/>
</dbReference>
<evidence type="ECO:0000313" key="7">
    <source>
        <dbReference type="EMBL" id="CAB4689789.1"/>
    </source>
</evidence>
<sequence>MKRFRGVAALALAVIASIGLISPATASQTTFEPIETGTATGLIVKYRAGVDALAADGLATGSNAAKVALAFGHALGDNIYTADFLGDLPILEARKIARALEQDPRVEMVSINQNFSPATLSVGGSSALAALRAASAVQSLKAVDAFSKASPTTAAVRLTWKAPRSLFGAKITGYIVEYSSNGGQSYTAIKRGTALSYTMNTSLEAGTLYSFRVKAVTKLSTASKAGAPSAVVRVRPTTAPQAPILASGNVVTSILNPTWIQQNLAQQGGLPVTYLATATAEGLANITCTTIANTCVFTGLSAGVNYKLSLVATNTRGSTSAVTEFKPADEYYSSQWHLFAEYGVNMPKAWNFTRGIKSVVVAVIDSGITKHPDLDAQVVPGYDFVSNKTRSNDGDGWDADPSDPGDYFTDARGNFVESSWHGTHVAGIIAAASNNIGITGVAPGIVIQPVRAMGADGGTSADLIAAINWAAGLSVPGVPDNPTPAKVINMSMGTSGISVCDDIASGGRLGSTGQALKAAKAAGVTTITAAGNFNTDARFSYPGNCFPTINVGATGFSGDRAWYSNFTAPTAQGVGVDISAPGGDDRDQSQTPPSTEGQLVSTFNDGQSKPGNPTYAIEEGTSMAAPVVSGIIALLYSIKPTLTFDEAWNIISKTVKPFKPGGQCATSTTGLCGIGIVNAGAAVEFLIAQK</sequence>
<dbReference type="InterPro" id="IPR036852">
    <property type="entry name" value="Peptidase_S8/S53_dom_sf"/>
</dbReference>
<evidence type="ECO:0000256" key="3">
    <source>
        <dbReference type="ARBA" id="ARBA00022801"/>
    </source>
</evidence>
<dbReference type="Gene3D" id="3.40.50.200">
    <property type="entry name" value="Peptidase S8/S53 domain"/>
    <property type="match status" value="1"/>
</dbReference>
<comment type="similarity">
    <text evidence="1">Belongs to the peptidase S8 family.</text>
</comment>
<dbReference type="PROSITE" id="PS00136">
    <property type="entry name" value="SUBTILASE_ASP"/>
    <property type="match status" value="1"/>
</dbReference>
<dbReference type="InterPro" id="IPR036116">
    <property type="entry name" value="FN3_sf"/>
</dbReference>
<keyword evidence="3" id="KW-0378">Hydrolase</keyword>
<dbReference type="PANTHER" id="PTHR43806">
    <property type="entry name" value="PEPTIDASE S8"/>
    <property type="match status" value="1"/>
</dbReference>
<dbReference type="SUPFAM" id="SSF49265">
    <property type="entry name" value="Fibronectin type III"/>
    <property type="match status" value="1"/>
</dbReference>
<evidence type="ECO:0000259" key="6">
    <source>
        <dbReference type="PROSITE" id="PS50853"/>
    </source>
</evidence>
<dbReference type="InterPro" id="IPR022398">
    <property type="entry name" value="Peptidase_S8_His-AS"/>
</dbReference>
<dbReference type="InterPro" id="IPR013783">
    <property type="entry name" value="Ig-like_fold"/>
</dbReference>
<dbReference type="CDD" id="cd00063">
    <property type="entry name" value="FN3"/>
    <property type="match status" value="1"/>
</dbReference>
<dbReference type="SMART" id="SM00060">
    <property type="entry name" value="FN3"/>
    <property type="match status" value="2"/>
</dbReference>
<dbReference type="PROSITE" id="PS00137">
    <property type="entry name" value="SUBTILASE_HIS"/>
    <property type="match status" value="1"/>
</dbReference>
<evidence type="ECO:0000256" key="4">
    <source>
        <dbReference type="ARBA" id="ARBA00022825"/>
    </source>
</evidence>
<dbReference type="InterPro" id="IPR015500">
    <property type="entry name" value="Peptidase_S8_subtilisin-rel"/>
</dbReference>
<dbReference type="Gene3D" id="2.60.40.10">
    <property type="entry name" value="Immunoglobulins"/>
    <property type="match status" value="1"/>
</dbReference>
<dbReference type="InterPro" id="IPR050131">
    <property type="entry name" value="Peptidase_S8_subtilisin-like"/>
</dbReference>
<dbReference type="InterPro" id="IPR003961">
    <property type="entry name" value="FN3_dom"/>
</dbReference>
<dbReference type="PROSITE" id="PS00138">
    <property type="entry name" value="SUBTILASE_SER"/>
    <property type="match status" value="1"/>
</dbReference>
<proteinExistence type="inferred from homology"/>
<dbReference type="Pfam" id="PF00041">
    <property type="entry name" value="fn3"/>
    <property type="match status" value="1"/>
</dbReference>
<dbReference type="GO" id="GO:0004252">
    <property type="term" value="F:serine-type endopeptidase activity"/>
    <property type="evidence" value="ECO:0007669"/>
    <property type="project" value="InterPro"/>
</dbReference>
<dbReference type="InterPro" id="IPR000209">
    <property type="entry name" value="Peptidase_S8/S53_dom"/>
</dbReference>
<feature type="region of interest" description="Disordered" evidence="5">
    <location>
        <begin position="575"/>
        <end position="610"/>
    </location>
</feature>
<dbReference type="AlphaFoldDB" id="A0A6J6NT18"/>
<dbReference type="Pfam" id="PF00082">
    <property type="entry name" value="Peptidase_S8"/>
    <property type="match status" value="1"/>
</dbReference>
<dbReference type="InterPro" id="IPR023828">
    <property type="entry name" value="Peptidase_S8_Ser-AS"/>
</dbReference>
<gene>
    <name evidence="7" type="ORF">UFOPK2370_00876</name>
</gene>
<dbReference type="PROSITE" id="PS51892">
    <property type="entry name" value="SUBTILASE"/>
    <property type="match status" value="1"/>
</dbReference>
<feature type="domain" description="Fibronectin type-III" evidence="6">
    <location>
        <begin position="136"/>
        <end position="241"/>
    </location>
</feature>
<dbReference type="PRINTS" id="PR00723">
    <property type="entry name" value="SUBTILISIN"/>
</dbReference>
<reference evidence="7" key="1">
    <citation type="submission" date="2020-05" db="EMBL/GenBank/DDBJ databases">
        <authorList>
            <person name="Chiriac C."/>
            <person name="Salcher M."/>
            <person name="Ghai R."/>
            <person name="Kavagutti S V."/>
        </authorList>
    </citation>
    <scope>NUCLEOTIDE SEQUENCE</scope>
</reference>
<name>A0A6J6NT18_9ZZZZ</name>
<dbReference type="PANTHER" id="PTHR43806:SF11">
    <property type="entry name" value="CEREVISIN-RELATED"/>
    <property type="match status" value="1"/>
</dbReference>
<organism evidence="7">
    <name type="scientific">freshwater metagenome</name>
    <dbReference type="NCBI Taxonomy" id="449393"/>
    <lineage>
        <taxon>unclassified sequences</taxon>
        <taxon>metagenomes</taxon>
        <taxon>ecological metagenomes</taxon>
    </lineage>
</organism>
<dbReference type="InterPro" id="IPR023827">
    <property type="entry name" value="Peptidase_S8_Asp-AS"/>
</dbReference>
<evidence type="ECO:0000256" key="2">
    <source>
        <dbReference type="ARBA" id="ARBA00022670"/>
    </source>
</evidence>
<keyword evidence="4" id="KW-0720">Serine protease</keyword>
<dbReference type="GO" id="GO:0006508">
    <property type="term" value="P:proteolysis"/>
    <property type="evidence" value="ECO:0007669"/>
    <property type="project" value="UniProtKB-KW"/>
</dbReference>
<accession>A0A6J6NT18</accession>
<keyword evidence="2" id="KW-0645">Protease</keyword>
<evidence type="ECO:0000256" key="5">
    <source>
        <dbReference type="SAM" id="MobiDB-lite"/>
    </source>
</evidence>
<evidence type="ECO:0000256" key="1">
    <source>
        <dbReference type="ARBA" id="ARBA00011073"/>
    </source>
</evidence>
<dbReference type="EMBL" id="CAEZXK010000022">
    <property type="protein sequence ID" value="CAB4689789.1"/>
    <property type="molecule type" value="Genomic_DNA"/>
</dbReference>
<feature type="compositionally biased region" description="Polar residues" evidence="5">
    <location>
        <begin position="589"/>
        <end position="610"/>
    </location>
</feature>
<dbReference type="PROSITE" id="PS50853">
    <property type="entry name" value="FN3"/>
    <property type="match status" value="1"/>
</dbReference>